<keyword evidence="3" id="KW-0808">Transferase</keyword>
<evidence type="ECO:0000259" key="2">
    <source>
        <dbReference type="Pfam" id="PF06580"/>
    </source>
</evidence>
<comment type="caution">
    <text evidence="3">The sequence shown here is derived from an EMBL/GenBank/DDBJ whole genome shotgun (WGS) entry which is preliminary data.</text>
</comment>
<keyword evidence="1" id="KW-0472">Membrane</keyword>
<dbReference type="PANTHER" id="PTHR34220">
    <property type="entry name" value="SENSOR HISTIDINE KINASE YPDA"/>
    <property type="match status" value="1"/>
</dbReference>
<sequence length="411" mass="47067">MQSSVRHTIRQWLSQRLLIPRFGAKPDASVTEAQRALPGKRPALRWHVLLMPVFFIPLVSYWIIGPTYLSDWRAFVGGTVLNFTLTGCCVSVLNYLTPRVIQRYPSLTQVWSRVWRMLLIFGFVTPAFLLLGIFIYEHFHLFGYQHEPGLTTKILLYNALVNVISVGIDETVYSLTKWRESLLEQEKLKEVTLQSQYESLKHQVNPHFLFNSLNSLSSLIADEPEQAEEFLYEMANVYRYLLQTNKAVSTEGGSELTTLETELKFIDSYYHLLKTRYRAGIDLQIDVSADLLTHRLPPLTLQMLVENAVKHNVVAANKPLLLEISTTTLALDRMDQTPIRQICRPGKASEGMGWLIVRNNLQRKNNRMASNQVGLSNIAAKYRLLAQSEPIIRDDDGYFTVMLSLFSPEKS</sequence>
<keyword evidence="4" id="KW-1185">Reference proteome</keyword>
<dbReference type="EMBL" id="JALPRF010000003">
    <property type="protein sequence ID" value="MCK8494152.1"/>
    <property type="molecule type" value="Genomic_DNA"/>
</dbReference>
<proteinExistence type="predicted"/>
<accession>A0ABT0HQQ7</accession>
<keyword evidence="1" id="KW-0812">Transmembrane</keyword>
<dbReference type="GO" id="GO:0016301">
    <property type="term" value="F:kinase activity"/>
    <property type="evidence" value="ECO:0007669"/>
    <property type="project" value="UniProtKB-KW"/>
</dbReference>
<dbReference type="Proteomes" id="UP001202180">
    <property type="component" value="Unassembled WGS sequence"/>
</dbReference>
<keyword evidence="3" id="KW-0418">Kinase</keyword>
<protein>
    <submittedName>
        <fullName evidence="3">Histidine kinase</fullName>
    </submittedName>
</protein>
<feature type="domain" description="Signal transduction histidine kinase internal region" evidence="2">
    <location>
        <begin position="196"/>
        <end position="278"/>
    </location>
</feature>
<feature type="transmembrane region" description="Helical" evidence="1">
    <location>
        <begin position="76"/>
        <end position="96"/>
    </location>
</feature>
<evidence type="ECO:0000313" key="4">
    <source>
        <dbReference type="Proteomes" id="UP001202180"/>
    </source>
</evidence>
<keyword evidence="1" id="KW-1133">Transmembrane helix</keyword>
<feature type="transmembrane region" description="Helical" evidence="1">
    <location>
        <begin position="44"/>
        <end position="64"/>
    </location>
</feature>
<dbReference type="InterPro" id="IPR010559">
    <property type="entry name" value="Sig_transdc_His_kin_internal"/>
</dbReference>
<organism evidence="3 4">
    <name type="scientific">Spirosoma liriopis</name>
    <dbReference type="NCBI Taxonomy" id="2937440"/>
    <lineage>
        <taxon>Bacteria</taxon>
        <taxon>Pseudomonadati</taxon>
        <taxon>Bacteroidota</taxon>
        <taxon>Cytophagia</taxon>
        <taxon>Cytophagales</taxon>
        <taxon>Cytophagaceae</taxon>
        <taxon>Spirosoma</taxon>
    </lineage>
</organism>
<evidence type="ECO:0000256" key="1">
    <source>
        <dbReference type="SAM" id="Phobius"/>
    </source>
</evidence>
<evidence type="ECO:0000313" key="3">
    <source>
        <dbReference type="EMBL" id="MCK8494152.1"/>
    </source>
</evidence>
<gene>
    <name evidence="3" type="ORF">M0L20_19965</name>
</gene>
<dbReference type="PANTHER" id="PTHR34220:SF7">
    <property type="entry name" value="SENSOR HISTIDINE KINASE YPDA"/>
    <property type="match status" value="1"/>
</dbReference>
<name>A0ABT0HQQ7_9BACT</name>
<reference evidence="3 4" key="1">
    <citation type="submission" date="2022-04" db="EMBL/GenBank/DDBJ databases">
        <title>Spirosoma sp. strain RP8 genome sequencing and assembly.</title>
        <authorList>
            <person name="Jung Y."/>
        </authorList>
    </citation>
    <scope>NUCLEOTIDE SEQUENCE [LARGE SCALE GENOMIC DNA]</scope>
    <source>
        <strain evidence="3 4">RP8</strain>
    </source>
</reference>
<feature type="transmembrane region" description="Helical" evidence="1">
    <location>
        <begin position="117"/>
        <end position="136"/>
    </location>
</feature>
<dbReference type="InterPro" id="IPR050640">
    <property type="entry name" value="Bact_2-comp_sensor_kinase"/>
</dbReference>
<dbReference type="RefSeq" id="WP_248478715.1">
    <property type="nucleotide sequence ID" value="NZ_JALPRF010000003.1"/>
</dbReference>
<dbReference type="Pfam" id="PF06580">
    <property type="entry name" value="His_kinase"/>
    <property type="match status" value="1"/>
</dbReference>